<dbReference type="Proteomes" id="UP000092600">
    <property type="component" value="Unassembled WGS sequence"/>
</dbReference>
<feature type="region of interest" description="Disordered" evidence="4">
    <location>
        <begin position="766"/>
        <end position="785"/>
    </location>
</feature>
<evidence type="ECO:0000313" key="7">
    <source>
        <dbReference type="Proteomes" id="UP000092600"/>
    </source>
</evidence>
<evidence type="ECO:0000256" key="4">
    <source>
        <dbReference type="SAM" id="MobiDB-lite"/>
    </source>
</evidence>
<dbReference type="Pfam" id="PF00564">
    <property type="entry name" value="PB1"/>
    <property type="match status" value="1"/>
</dbReference>
<dbReference type="Gene3D" id="3.10.20.90">
    <property type="entry name" value="Phosphatidylinositol 3-kinase Catalytic Subunit, Chain A, domain 1"/>
    <property type="match status" value="1"/>
</dbReference>
<feature type="repeat" description="TPR" evidence="3">
    <location>
        <begin position="68"/>
        <end position="101"/>
    </location>
</feature>
<feature type="compositionally biased region" description="Low complexity" evidence="4">
    <location>
        <begin position="12"/>
        <end position="39"/>
    </location>
</feature>
<dbReference type="AlphaFoldDB" id="A0A199UNJ0"/>
<feature type="region of interest" description="Disordered" evidence="4">
    <location>
        <begin position="669"/>
        <end position="701"/>
    </location>
</feature>
<organism evidence="6 7">
    <name type="scientific">Ananas comosus</name>
    <name type="common">Pineapple</name>
    <name type="synonym">Ananas ananas</name>
    <dbReference type="NCBI Taxonomy" id="4615"/>
    <lineage>
        <taxon>Eukaryota</taxon>
        <taxon>Viridiplantae</taxon>
        <taxon>Streptophyta</taxon>
        <taxon>Embryophyta</taxon>
        <taxon>Tracheophyta</taxon>
        <taxon>Spermatophyta</taxon>
        <taxon>Magnoliopsida</taxon>
        <taxon>Liliopsida</taxon>
        <taxon>Poales</taxon>
        <taxon>Bromeliaceae</taxon>
        <taxon>Bromelioideae</taxon>
        <taxon>Ananas</taxon>
    </lineage>
</organism>
<feature type="compositionally biased region" description="Low complexity" evidence="4">
    <location>
        <begin position="430"/>
        <end position="441"/>
    </location>
</feature>
<reference evidence="6 7" key="1">
    <citation type="journal article" date="2016" name="DNA Res.">
        <title>The draft genome of MD-2 pineapple using hybrid error correction of long reads.</title>
        <authorList>
            <person name="Redwan R.M."/>
            <person name="Saidin A."/>
            <person name="Kumar S.V."/>
        </authorList>
    </citation>
    <scope>NUCLEOTIDE SEQUENCE [LARGE SCALE GENOMIC DNA]</scope>
    <source>
        <strain evidence="7">cv. MD2</strain>
        <tissue evidence="6">Leaf</tissue>
    </source>
</reference>
<feature type="compositionally biased region" description="Basic and acidic residues" evidence="4">
    <location>
        <begin position="454"/>
        <end position="469"/>
    </location>
</feature>
<dbReference type="CDD" id="cd05992">
    <property type="entry name" value="PB1"/>
    <property type="match status" value="1"/>
</dbReference>
<comment type="caution">
    <text evidence="6">The sequence shown here is derived from an EMBL/GenBank/DDBJ whole genome shotgun (WGS) entry which is preliminary data.</text>
</comment>
<gene>
    <name evidence="6" type="ORF">ACMD2_26631</name>
</gene>
<feature type="domain" description="PB1" evidence="5">
    <location>
        <begin position="285"/>
        <end position="378"/>
    </location>
</feature>
<dbReference type="SMART" id="SM00666">
    <property type="entry name" value="PB1"/>
    <property type="match status" value="1"/>
</dbReference>
<dbReference type="SUPFAM" id="SSF48452">
    <property type="entry name" value="TPR-like"/>
    <property type="match status" value="1"/>
</dbReference>
<sequence length="785" mass="86897">MGKSSARKKKNANANANANSNNTADAATKTTTSTSGSDNETGQRAVPPAAAANGGGAAMEASVLVRRAQELKEEGNRLFQARDYEGALRQYEQALKLTPRGHPDRAVFHSNRAACLMQMRPVDHEAVAAECSLALQAQPRFPRALLRRARALEALRRSDLALQDVRALLALDPDHRDALDLLRRLSPPLPSPPQPPPAASRLRPRRFRPAIAGLGPPPRPPIPRNQPHPQVPSSPSSSKCYYKYFSHEVRSVAGHLQVRSWRFAAERPGSGEIERRQEAAAAVVFGCAALVYDHDIRLAEMPANCGFRALREVVATRFPSSKSVLIKYRDGDGDLVTITSTAELRLAESCLDQLAASKEGKEDGDEAKEKLRLLRLHIVEVSPEQEPPLLEEEEEEEEEQQQHEEDQEPAQEEEKQDDDDGLVKGDDSLSHSSAAESLSEAVENGVGKAGADGKAAEEKSASGKKECDHPECKEVEIDDWLFEFAQLFRNQVGIDPDAHVDLHELGMELCSEALEETVTSEEAQSLFEMAASKFQEVAALAFFNWGNVHMCAARKRIPLDDSSPKEVMAAQLRTAYDWVREKYSLAREKYEEALRIKPDFYEGLLALGQQNFETAKLHWSFALADKADLSSWDYSETIKLFDSAEEKMKAATEMWEKVEEQRVAELKNPGISKKDEIQKKRKKQGAAAADGPEELTAEEAAEQAAAMRSQIHLFWGNMLFERSQVEFKLGVGDWRKNLDAAIERFKLAGASEADISMVLKNHSSNAGVAEPDEKKAATWTNELPI</sequence>
<dbReference type="InterPro" id="IPR000270">
    <property type="entry name" value="PB1_dom"/>
</dbReference>
<dbReference type="SMART" id="SM00028">
    <property type="entry name" value="TPR"/>
    <property type="match status" value="3"/>
</dbReference>
<feature type="compositionally biased region" description="Pro residues" evidence="4">
    <location>
        <begin position="187"/>
        <end position="198"/>
    </location>
</feature>
<dbReference type="EMBL" id="LSRQ01006254">
    <property type="protein sequence ID" value="OAY66402.1"/>
    <property type="molecule type" value="Genomic_DNA"/>
</dbReference>
<dbReference type="PANTHER" id="PTHR46183:SF8">
    <property type="entry name" value="PROTEIN CLMP1"/>
    <property type="match status" value="1"/>
</dbReference>
<evidence type="ECO:0000256" key="1">
    <source>
        <dbReference type="ARBA" id="ARBA00022737"/>
    </source>
</evidence>
<proteinExistence type="predicted"/>
<dbReference type="STRING" id="4615.A0A199UNJ0"/>
<evidence type="ECO:0000259" key="5">
    <source>
        <dbReference type="PROSITE" id="PS51745"/>
    </source>
</evidence>
<dbReference type="InterPro" id="IPR011990">
    <property type="entry name" value="TPR-like_helical_dom_sf"/>
</dbReference>
<feature type="region of interest" description="Disordered" evidence="4">
    <location>
        <begin position="382"/>
        <end position="469"/>
    </location>
</feature>
<feature type="region of interest" description="Disordered" evidence="4">
    <location>
        <begin position="183"/>
        <end position="235"/>
    </location>
</feature>
<dbReference type="InterPro" id="IPR019734">
    <property type="entry name" value="TPR_rpt"/>
</dbReference>
<dbReference type="PROSITE" id="PS50005">
    <property type="entry name" value="TPR"/>
    <property type="match status" value="1"/>
</dbReference>
<feature type="compositionally biased region" description="Acidic residues" evidence="4">
    <location>
        <begin position="389"/>
        <end position="420"/>
    </location>
</feature>
<keyword evidence="1" id="KW-0677">Repeat</keyword>
<name>A0A199UNJ0_ANACO</name>
<dbReference type="InterPro" id="IPR044517">
    <property type="entry name" value="PHOX1-4"/>
</dbReference>
<dbReference type="Gene3D" id="1.25.40.10">
    <property type="entry name" value="Tetratricopeptide repeat domain"/>
    <property type="match status" value="1"/>
</dbReference>
<dbReference type="PANTHER" id="PTHR46183">
    <property type="entry name" value="PROTEIN CLMP1"/>
    <property type="match status" value="1"/>
</dbReference>
<feature type="compositionally biased region" description="Pro residues" evidence="4">
    <location>
        <begin position="215"/>
        <end position="232"/>
    </location>
</feature>
<dbReference type="PROSITE" id="PS51745">
    <property type="entry name" value="PB1"/>
    <property type="match status" value="1"/>
</dbReference>
<evidence type="ECO:0000256" key="3">
    <source>
        <dbReference type="PROSITE-ProRule" id="PRU00339"/>
    </source>
</evidence>
<accession>A0A199UNJ0</accession>
<protein>
    <recommendedName>
        <fullName evidence="5">PB1 domain-containing protein</fullName>
    </recommendedName>
</protein>
<feature type="compositionally biased region" description="Acidic residues" evidence="4">
    <location>
        <begin position="691"/>
        <end position="701"/>
    </location>
</feature>
<dbReference type="SUPFAM" id="SSF54277">
    <property type="entry name" value="CAD &amp; PB1 domains"/>
    <property type="match status" value="1"/>
</dbReference>
<feature type="region of interest" description="Disordered" evidence="4">
    <location>
        <begin position="1"/>
        <end position="55"/>
    </location>
</feature>
<evidence type="ECO:0000256" key="2">
    <source>
        <dbReference type="ARBA" id="ARBA00022803"/>
    </source>
</evidence>
<dbReference type="InterPro" id="IPR053793">
    <property type="entry name" value="PB1-like"/>
</dbReference>
<keyword evidence="2 3" id="KW-0802">TPR repeat</keyword>
<feature type="compositionally biased region" description="Basic residues" evidence="4">
    <location>
        <begin position="1"/>
        <end position="11"/>
    </location>
</feature>
<evidence type="ECO:0000313" key="6">
    <source>
        <dbReference type="EMBL" id="OAY66402.1"/>
    </source>
</evidence>